<dbReference type="SUPFAM" id="SSF52540">
    <property type="entry name" value="P-loop containing nucleoside triphosphate hydrolases"/>
    <property type="match status" value="1"/>
</dbReference>
<feature type="domain" description="Lon N-terminal" evidence="13">
    <location>
        <begin position="155"/>
        <end position="373"/>
    </location>
</feature>
<dbReference type="InterPro" id="IPR008269">
    <property type="entry name" value="Lon_proteolytic"/>
</dbReference>
<dbReference type="SMART" id="SM00382">
    <property type="entry name" value="AAA"/>
    <property type="match status" value="1"/>
</dbReference>
<dbReference type="InterPro" id="IPR008268">
    <property type="entry name" value="Peptidase_S16_AS"/>
</dbReference>
<dbReference type="GO" id="GO:0051131">
    <property type="term" value="P:chaperone-mediated protein complex assembly"/>
    <property type="evidence" value="ECO:0007669"/>
    <property type="project" value="TreeGrafter"/>
</dbReference>
<dbReference type="InterPro" id="IPR046336">
    <property type="entry name" value="Lon_prtase_N_sf"/>
</dbReference>
<dbReference type="FunFam" id="3.40.50.300:FF:000021">
    <property type="entry name" value="Lon protease homolog"/>
    <property type="match status" value="1"/>
</dbReference>
<dbReference type="GO" id="GO:0007005">
    <property type="term" value="P:mitochondrion organization"/>
    <property type="evidence" value="ECO:0007669"/>
    <property type="project" value="TreeGrafter"/>
</dbReference>
<keyword evidence="5 8" id="KW-0720">Serine protease</keyword>
<evidence type="ECO:0000313" key="14">
    <source>
        <dbReference type="EMBL" id="WZN63726.1"/>
    </source>
</evidence>
<dbReference type="SUPFAM" id="SSF54211">
    <property type="entry name" value="Ribosomal protein S5 domain 2-like"/>
    <property type="match status" value="1"/>
</dbReference>
<evidence type="ECO:0000256" key="11">
    <source>
        <dbReference type="SAM" id="MobiDB-lite"/>
    </source>
</evidence>
<dbReference type="FunFam" id="3.30.230.10:FF:000015">
    <property type="entry name" value="Lon protease homolog, mitochondrial"/>
    <property type="match status" value="1"/>
</dbReference>
<keyword evidence="15" id="KW-1185">Reference proteome</keyword>
<protein>
    <recommendedName>
        <fullName evidence="10">Lon protease homolog</fullName>
        <ecNumber evidence="10">3.4.21.-</ecNumber>
    </recommendedName>
</protein>
<dbReference type="PANTHER" id="PTHR43718:SF2">
    <property type="entry name" value="LON PROTEASE HOMOLOG, MITOCHONDRIAL"/>
    <property type="match status" value="1"/>
</dbReference>
<feature type="region of interest" description="Disordered" evidence="11">
    <location>
        <begin position="54"/>
        <end position="107"/>
    </location>
</feature>
<dbReference type="PANTHER" id="PTHR43718">
    <property type="entry name" value="LON PROTEASE"/>
    <property type="match status" value="1"/>
</dbReference>
<dbReference type="InterPro" id="IPR003111">
    <property type="entry name" value="Lon_prtase_N"/>
</dbReference>
<evidence type="ECO:0000256" key="6">
    <source>
        <dbReference type="ARBA" id="ARBA00022840"/>
    </source>
</evidence>
<dbReference type="SUPFAM" id="SSF88697">
    <property type="entry name" value="PUA domain-like"/>
    <property type="match status" value="1"/>
</dbReference>
<dbReference type="GO" id="GO:0006515">
    <property type="term" value="P:protein quality control for misfolded or incompletely synthesized proteins"/>
    <property type="evidence" value="ECO:0007669"/>
    <property type="project" value="TreeGrafter"/>
</dbReference>
<evidence type="ECO:0000313" key="15">
    <source>
        <dbReference type="Proteomes" id="UP001472866"/>
    </source>
</evidence>
<dbReference type="PROSITE" id="PS51786">
    <property type="entry name" value="LON_PROTEOLYTIC"/>
    <property type="match status" value="1"/>
</dbReference>
<dbReference type="GO" id="GO:0005524">
    <property type="term" value="F:ATP binding"/>
    <property type="evidence" value="ECO:0007669"/>
    <property type="project" value="UniProtKB-KW"/>
</dbReference>
<dbReference type="EC" id="3.4.21.-" evidence="10"/>
<dbReference type="EMBL" id="CP151508">
    <property type="protein sequence ID" value="WZN63726.1"/>
    <property type="molecule type" value="Genomic_DNA"/>
</dbReference>
<dbReference type="GO" id="GO:0003697">
    <property type="term" value="F:single-stranded DNA binding"/>
    <property type="evidence" value="ECO:0007669"/>
    <property type="project" value="TreeGrafter"/>
</dbReference>
<dbReference type="Proteomes" id="UP001472866">
    <property type="component" value="Chromosome 08"/>
</dbReference>
<dbReference type="GO" id="GO:0016887">
    <property type="term" value="F:ATP hydrolysis activity"/>
    <property type="evidence" value="ECO:0007669"/>
    <property type="project" value="InterPro"/>
</dbReference>
<dbReference type="InterPro" id="IPR015947">
    <property type="entry name" value="PUA-like_sf"/>
</dbReference>
<dbReference type="Gene3D" id="1.20.5.5270">
    <property type="match status" value="1"/>
</dbReference>
<dbReference type="GO" id="GO:0004176">
    <property type="term" value="F:ATP-dependent peptidase activity"/>
    <property type="evidence" value="ECO:0007669"/>
    <property type="project" value="UniProtKB-UniRule"/>
</dbReference>
<feature type="active site" evidence="8">
    <location>
        <position position="905"/>
    </location>
</feature>
<evidence type="ECO:0000259" key="13">
    <source>
        <dbReference type="PROSITE" id="PS51787"/>
    </source>
</evidence>
<dbReference type="InterPro" id="IPR027417">
    <property type="entry name" value="P-loop_NTPase"/>
</dbReference>
<evidence type="ECO:0000256" key="5">
    <source>
        <dbReference type="ARBA" id="ARBA00022825"/>
    </source>
</evidence>
<dbReference type="CDD" id="cd19500">
    <property type="entry name" value="RecA-like_Lon"/>
    <property type="match status" value="1"/>
</dbReference>
<organism evidence="14 15">
    <name type="scientific">Chloropicon roscoffensis</name>
    <dbReference type="NCBI Taxonomy" id="1461544"/>
    <lineage>
        <taxon>Eukaryota</taxon>
        <taxon>Viridiplantae</taxon>
        <taxon>Chlorophyta</taxon>
        <taxon>Chloropicophyceae</taxon>
        <taxon>Chloropicales</taxon>
        <taxon>Chloropicaceae</taxon>
        <taxon>Chloropicon</taxon>
    </lineage>
</organism>
<proteinExistence type="inferred from homology"/>
<comment type="similarity">
    <text evidence="8 9">Belongs to the peptidase S16 family.</text>
</comment>
<keyword evidence="4 8" id="KW-0378">Hydrolase</keyword>
<dbReference type="InterPro" id="IPR004815">
    <property type="entry name" value="Lon_bac/euk-typ"/>
</dbReference>
<dbReference type="PROSITE" id="PS01046">
    <property type="entry name" value="LON_SER"/>
    <property type="match status" value="1"/>
</dbReference>
<evidence type="ECO:0000256" key="7">
    <source>
        <dbReference type="ARBA" id="ARBA00050665"/>
    </source>
</evidence>
<dbReference type="InterPro" id="IPR003959">
    <property type="entry name" value="ATPase_AAA_core"/>
</dbReference>
<dbReference type="SMART" id="SM00464">
    <property type="entry name" value="LON"/>
    <property type="match status" value="1"/>
</dbReference>
<sequence length="958" mass="104500">MALAAAAWRVGSIAVARGASLGRYQSPKPPAAPAFARVPRLADQPGYGLRLLRLLSTEDEGSAPKPKEGKGGRKRRSRGKARGKAGNEKPAAKPSGGKKSAEGSGPTSNLWKMISAIEDAREAAVEGDVVSGEVAHEGGENALVPTDHGAALRQLVAVPLRSQPLLPGILLPVVVKDPKTLESIREMKDRGQAYVGTFFHRKDEVDVATDEESLSDASLEGKEFDLSDDLSELHEVGSLAQVHQVSDGFGEGGHVLLMAHRRVRRVGVVSQGPPTVMVEHLKDLEYDRNDDVIRATTMEVVQCIKQLLLVSPIYKEQVQYLSRNNYYIHDPSRIADLGATLCSVEGNDIQEILEELDVKTRLDRTLHLLKKEVELNKIQAKISKQVEDTINDKQRKYFLMEQLKSIKKELGMEKDDKSALTSKFQEKLDSFRDLAPEEVVKAIEEELQKLSDLQSASPEFNVTRTYLDWLTSIPWGTYTEDKLDVGFAKGVLDEDHYGLDDVKERILEFIAVATLKGSAQGKILCLVGPPGVGKTSIGKSIARALGRKYYRFSVGGLSDVAEIKGHRRTYIGAMPGKLVQCLKTSGTGNPLVLIDEIDKLGRGATGDPASALLELLDPEQNSGFVDHYLDVPLDLSKVLFMCTANVLDTIPAPLLDRMEVIRISGYISLEKFAIARRYLEPEALEATGVPPEKTEITDAAMRRLIDEYCRESGVRNLKNHVEKVYRKLALELVRRGAHEDGAEMSDQIVVDGDSLSSYLGPPAFTTERIWEQTPVGVVMGLAWTSMGGSTLYVEASVVDEGEGKGSITTTGSLGDVMKESALIAFACARDCLRRRDPESDFFQTSRVHIHVPAGATPKDGPSAGCTMITALLSLALGRGALPDLAMTGEVTLTGRILPVGGIKEKVIAARRSGVKKIILPKDNLRDVDELAVEVKEGLEVIFVETIDQVLDVAFPKNE</sequence>
<feature type="active site" evidence="8">
    <location>
        <position position="862"/>
    </location>
</feature>
<dbReference type="InterPro" id="IPR027065">
    <property type="entry name" value="Lon_Prtase"/>
</dbReference>
<dbReference type="InterPro" id="IPR054594">
    <property type="entry name" value="Lon_lid"/>
</dbReference>
<evidence type="ECO:0000259" key="12">
    <source>
        <dbReference type="PROSITE" id="PS51786"/>
    </source>
</evidence>
<feature type="domain" description="Lon proteolytic" evidence="12">
    <location>
        <begin position="772"/>
        <end position="956"/>
    </location>
</feature>
<dbReference type="Gene3D" id="2.30.130.40">
    <property type="entry name" value="LON domain-like"/>
    <property type="match status" value="1"/>
</dbReference>
<dbReference type="InterPro" id="IPR014721">
    <property type="entry name" value="Ribsml_uS5_D2-typ_fold_subgr"/>
</dbReference>
<evidence type="ECO:0000256" key="3">
    <source>
        <dbReference type="ARBA" id="ARBA00022741"/>
    </source>
</evidence>
<comment type="subcellular location">
    <subcellularLocation>
        <location evidence="1">Mitochondrion matrix</location>
    </subcellularLocation>
</comment>
<evidence type="ECO:0000256" key="4">
    <source>
        <dbReference type="ARBA" id="ARBA00022801"/>
    </source>
</evidence>
<feature type="compositionally biased region" description="Basic residues" evidence="11">
    <location>
        <begin position="72"/>
        <end position="83"/>
    </location>
</feature>
<dbReference type="GO" id="GO:0005759">
    <property type="term" value="C:mitochondrial matrix"/>
    <property type="evidence" value="ECO:0007669"/>
    <property type="project" value="UniProtKB-SubCell"/>
</dbReference>
<dbReference type="Pfam" id="PF00004">
    <property type="entry name" value="AAA"/>
    <property type="match status" value="1"/>
</dbReference>
<keyword evidence="6 9" id="KW-0067">ATP-binding</keyword>
<dbReference type="InterPro" id="IPR020568">
    <property type="entry name" value="Ribosomal_Su5_D2-typ_SF"/>
</dbReference>
<dbReference type="FunFam" id="1.20.5.5270:FF:000001">
    <property type="entry name" value="Lon protease homolog, mitochondrial"/>
    <property type="match status" value="1"/>
</dbReference>
<evidence type="ECO:0000256" key="1">
    <source>
        <dbReference type="ARBA" id="ARBA00004305"/>
    </source>
</evidence>
<dbReference type="Gene3D" id="1.10.8.60">
    <property type="match status" value="1"/>
</dbReference>
<dbReference type="Pfam" id="PF22667">
    <property type="entry name" value="Lon_lid"/>
    <property type="match status" value="1"/>
</dbReference>
<dbReference type="Gene3D" id="3.30.230.10">
    <property type="match status" value="1"/>
</dbReference>
<name>A0AAX4PCK1_9CHLO</name>
<dbReference type="GO" id="GO:0004252">
    <property type="term" value="F:serine-type endopeptidase activity"/>
    <property type="evidence" value="ECO:0007669"/>
    <property type="project" value="UniProtKB-UniRule"/>
</dbReference>
<dbReference type="AlphaFoldDB" id="A0AAX4PCK1"/>
<evidence type="ECO:0000256" key="8">
    <source>
        <dbReference type="PROSITE-ProRule" id="PRU01122"/>
    </source>
</evidence>
<keyword evidence="3 9" id="KW-0547">Nucleotide-binding</keyword>
<evidence type="ECO:0000256" key="9">
    <source>
        <dbReference type="RuleBase" id="RU000591"/>
    </source>
</evidence>
<evidence type="ECO:0000256" key="2">
    <source>
        <dbReference type="ARBA" id="ARBA00022670"/>
    </source>
</evidence>
<reference evidence="14 15" key="1">
    <citation type="submission" date="2024-03" db="EMBL/GenBank/DDBJ databases">
        <title>Complete genome sequence of the green alga Chloropicon roscoffensis RCC1871.</title>
        <authorList>
            <person name="Lemieux C."/>
            <person name="Pombert J.-F."/>
            <person name="Otis C."/>
            <person name="Turmel M."/>
        </authorList>
    </citation>
    <scope>NUCLEOTIDE SEQUENCE [LARGE SCALE GENOMIC DNA]</scope>
    <source>
        <strain evidence="14 15">RCC1871</strain>
    </source>
</reference>
<dbReference type="InterPro" id="IPR003593">
    <property type="entry name" value="AAA+_ATPase"/>
</dbReference>
<dbReference type="Gene3D" id="3.40.50.300">
    <property type="entry name" value="P-loop containing nucleotide triphosphate hydrolases"/>
    <property type="match status" value="1"/>
</dbReference>
<evidence type="ECO:0000256" key="10">
    <source>
        <dbReference type="RuleBase" id="RU000592"/>
    </source>
</evidence>
<gene>
    <name evidence="14" type="ORF">HKI87_08g52770</name>
</gene>
<keyword evidence="2 8" id="KW-0645">Protease</keyword>
<comment type="catalytic activity">
    <reaction evidence="7">
        <text>Hydrolysis of proteins in presence of ATP.</text>
        <dbReference type="EC" id="3.4.21.53"/>
    </reaction>
</comment>
<dbReference type="PRINTS" id="PR00830">
    <property type="entry name" value="ENDOLAPTASE"/>
</dbReference>
<dbReference type="Pfam" id="PF05362">
    <property type="entry name" value="Lon_C"/>
    <property type="match status" value="1"/>
</dbReference>
<dbReference type="NCBIfam" id="TIGR00763">
    <property type="entry name" value="lon"/>
    <property type="match status" value="1"/>
</dbReference>
<dbReference type="PROSITE" id="PS51787">
    <property type="entry name" value="LON_N"/>
    <property type="match status" value="1"/>
</dbReference>
<accession>A0AAX4PCK1</accession>
<dbReference type="Pfam" id="PF02190">
    <property type="entry name" value="LON_substr_bdg"/>
    <property type="match status" value="1"/>
</dbReference>
<dbReference type="Gene3D" id="1.20.58.1480">
    <property type="match status" value="1"/>
</dbReference>